<dbReference type="InterPro" id="IPR032466">
    <property type="entry name" value="Metal_Hydrolase"/>
</dbReference>
<proteinExistence type="predicted"/>
<feature type="domain" description="Amidohydrolase-related" evidence="1">
    <location>
        <begin position="49"/>
        <end position="175"/>
    </location>
</feature>
<dbReference type="InterPro" id="IPR006680">
    <property type="entry name" value="Amidohydro-rel"/>
</dbReference>
<dbReference type="PANTHER" id="PTHR35563:SF2">
    <property type="entry name" value="BARREL METAL-DEPENDENT HYDROLASE, PUTATIVE (AFU_ORTHOLOGUE AFUA_1G16240)-RELATED"/>
    <property type="match status" value="1"/>
</dbReference>
<sequence>MHSSTFTCAHERANLTIRDLNMSAVEQESLPPPESYTTPTFVVPDGAWDGHSHVTPRGSWALVSDASYLPAPAPPEKHRQMRAALGLQRGAVIQASVFGTDNTGVIEALTDEPGILRGVVVAGQTIDDAEIERLHGIGVRGMRFITNGLGGTVGTQAMVALAPRIAEFGWHAEVTSWSNTMARIVACIGGAAMQNRHRSYGWLSSGVRSESSDNPGYPEITR</sequence>
<evidence type="ECO:0000259" key="1">
    <source>
        <dbReference type="Pfam" id="PF04909"/>
    </source>
</evidence>
<dbReference type="RefSeq" id="WP_078199621.1">
    <property type="nucleotide sequence ID" value="NZ_CP017758.1"/>
</dbReference>
<dbReference type="Proteomes" id="UP000189627">
    <property type="component" value="Chromosome 2"/>
</dbReference>
<dbReference type="InterPro" id="IPR052358">
    <property type="entry name" value="Aro_Compnd_Degr_Hydrolases"/>
</dbReference>
<reference evidence="3" key="1">
    <citation type="submission" date="2017-02" db="EMBL/GenBank/DDBJ databases">
        <title>Complete genome sequence of Cupriavidus necator strain NH9, a 3-chlorobenzoate degrader.</title>
        <authorList>
            <person name="Moriuchi R."/>
            <person name="Dohra H."/>
            <person name="Ogawa N."/>
        </authorList>
    </citation>
    <scope>NUCLEOTIDE SEQUENCE [LARGE SCALE GENOMIC DNA]</scope>
    <source>
        <strain evidence="3">NH9</strain>
    </source>
</reference>
<organism evidence="2 3">
    <name type="scientific">Cupriavidus necator</name>
    <name type="common">Alcaligenes eutrophus</name>
    <name type="synonym">Ralstonia eutropha</name>
    <dbReference type="NCBI Taxonomy" id="106590"/>
    <lineage>
        <taxon>Bacteria</taxon>
        <taxon>Pseudomonadati</taxon>
        <taxon>Pseudomonadota</taxon>
        <taxon>Betaproteobacteria</taxon>
        <taxon>Burkholderiales</taxon>
        <taxon>Burkholderiaceae</taxon>
        <taxon>Cupriavidus</taxon>
    </lineage>
</organism>
<dbReference type="PANTHER" id="PTHR35563">
    <property type="entry name" value="BARREL METAL-DEPENDENT HYDROLASE, PUTATIVE (AFU_ORTHOLOGUE AFUA_1G16240)-RELATED"/>
    <property type="match status" value="1"/>
</dbReference>
<dbReference type="Pfam" id="PF04909">
    <property type="entry name" value="Amidohydro_2"/>
    <property type="match status" value="1"/>
</dbReference>
<evidence type="ECO:0000313" key="3">
    <source>
        <dbReference type="Proteomes" id="UP000189627"/>
    </source>
</evidence>
<dbReference type="AlphaFoldDB" id="A0A2P1DV33"/>
<dbReference type="EMBL" id="CP017758">
    <property type="protein sequence ID" value="AVK72243.1"/>
    <property type="molecule type" value="Genomic_DNA"/>
</dbReference>
<dbReference type="Gene3D" id="3.20.20.140">
    <property type="entry name" value="Metal-dependent hydrolases"/>
    <property type="match status" value="1"/>
</dbReference>
<dbReference type="SUPFAM" id="SSF51556">
    <property type="entry name" value="Metallo-dependent hydrolases"/>
    <property type="match status" value="1"/>
</dbReference>
<name>A0A2P1DV33_CUPNE</name>
<dbReference type="OrthoDB" id="9787654at2"/>
<evidence type="ECO:0000313" key="2">
    <source>
        <dbReference type="EMBL" id="AVK72243.1"/>
    </source>
</evidence>
<gene>
    <name evidence="2" type="ORF">BJN34_0300</name>
</gene>
<protein>
    <recommendedName>
        <fullName evidence="1">Amidohydrolase-related domain-containing protein</fullName>
    </recommendedName>
</protein>
<dbReference type="KEGG" id="cuh:BJN34_0300"/>
<accession>A0A2P1DV33</accession>
<dbReference type="GO" id="GO:0016787">
    <property type="term" value="F:hydrolase activity"/>
    <property type="evidence" value="ECO:0007669"/>
    <property type="project" value="InterPro"/>
</dbReference>